<dbReference type="AlphaFoldDB" id="A0A2B2EYK3"/>
<name>A0A2B2EYK3_BACCE</name>
<gene>
    <name evidence="1" type="ORF">CN290_26415</name>
</gene>
<reference evidence="1 2" key="1">
    <citation type="submission" date="2017-09" db="EMBL/GenBank/DDBJ databases">
        <title>Large-scale bioinformatics analysis of Bacillus genomes uncovers conserved roles of natural products in bacterial physiology.</title>
        <authorList>
            <consortium name="Agbiome Team Llc"/>
            <person name="Bleich R.M."/>
            <person name="Grubbs K.J."/>
            <person name="Santa Maria K.C."/>
            <person name="Allen S.E."/>
            <person name="Farag S."/>
            <person name="Shank E.A."/>
            <person name="Bowers A."/>
        </authorList>
    </citation>
    <scope>NUCLEOTIDE SEQUENCE [LARGE SCALE GENOMIC DNA]</scope>
    <source>
        <strain evidence="1 2">AFS025165</strain>
    </source>
</reference>
<proteinExistence type="predicted"/>
<evidence type="ECO:0000313" key="1">
    <source>
        <dbReference type="EMBL" id="PFC70491.1"/>
    </source>
</evidence>
<accession>A0A2B2EYK3</accession>
<comment type="caution">
    <text evidence="1">The sequence shown here is derived from an EMBL/GenBank/DDBJ whole genome shotgun (WGS) entry which is preliminary data.</text>
</comment>
<organism evidence="1 2">
    <name type="scientific">Bacillus cereus</name>
    <dbReference type="NCBI Taxonomy" id="1396"/>
    <lineage>
        <taxon>Bacteria</taxon>
        <taxon>Bacillati</taxon>
        <taxon>Bacillota</taxon>
        <taxon>Bacilli</taxon>
        <taxon>Bacillales</taxon>
        <taxon>Bacillaceae</taxon>
        <taxon>Bacillus</taxon>
        <taxon>Bacillus cereus group</taxon>
    </lineage>
</organism>
<evidence type="ECO:0000313" key="2">
    <source>
        <dbReference type="Proteomes" id="UP000220226"/>
    </source>
</evidence>
<protein>
    <submittedName>
        <fullName evidence="1">Uncharacterized protein</fullName>
    </submittedName>
</protein>
<dbReference type="Proteomes" id="UP000220226">
    <property type="component" value="Unassembled WGS sequence"/>
</dbReference>
<dbReference type="EMBL" id="NTQT01000038">
    <property type="protein sequence ID" value="PFC70491.1"/>
    <property type="molecule type" value="Genomic_DNA"/>
</dbReference>
<sequence>MFQSSFLLKSLRNNNVLFGGVIMSFAAWSAIFMTLIGAISGAIFGTISSRN</sequence>